<organism evidence="3 4">
    <name type="scientific">Saccharothrix australiensis</name>
    <dbReference type="NCBI Taxonomy" id="2072"/>
    <lineage>
        <taxon>Bacteria</taxon>
        <taxon>Bacillati</taxon>
        <taxon>Actinomycetota</taxon>
        <taxon>Actinomycetes</taxon>
        <taxon>Pseudonocardiales</taxon>
        <taxon>Pseudonocardiaceae</taxon>
        <taxon>Saccharothrix</taxon>
    </lineage>
</organism>
<gene>
    <name evidence="3" type="ORF">C8E97_0223</name>
</gene>
<accession>A0A495VQR9</accession>
<dbReference type="Gene3D" id="3.30.70.1230">
    <property type="entry name" value="Nucleotide cyclase"/>
    <property type="match status" value="1"/>
</dbReference>
<dbReference type="EMBL" id="RBXO01000001">
    <property type="protein sequence ID" value="RKT51739.1"/>
    <property type="molecule type" value="Genomic_DNA"/>
</dbReference>
<dbReference type="Pfam" id="PF05419">
    <property type="entry name" value="GUN4"/>
    <property type="match status" value="1"/>
</dbReference>
<name>A0A495VQR9_9PSEU</name>
<dbReference type="InterPro" id="IPR029787">
    <property type="entry name" value="Nucleotide_cyclase"/>
</dbReference>
<feature type="region of interest" description="Disordered" evidence="1">
    <location>
        <begin position="358"/>
        <end position="377"/>
    </location>
</feature>
<dbReference type="InterPro" id="IPR037215">
    <property type="entry name" value="GUN4-like_sf"/>
</dbReference>
<sequence length="397" mass="43449">MSLVERCVVGVDVEKFSARPARHQLRIQKELDRMLDEASAQAGLDRAGWVRQPAGDGEVAVLPPDVELVALVRTFVRELDTLLTDHNEDHDPGVRIRLRVAMHTDVLTPGAFGYAGPALVVLSRLLDSAVLRRALRAAPDGNLAQLLSASLYRRAVLPELGGLRPGQFEEVRVDLPEKGFRESAYLHLPHRGPVARPVGSPVAVLTSLVRDLPAPAPARPVATPAEAPRAARVEVAEPPSPRVREFVDCVRDALAAGKLARADRLTTLALLAQAGRTGGLRGTDGALLTDALLTDLDDAWSAASGGRWGFRAQRARLDGLVLTGRRPFWEICSALGWRSAEDGTVLAYPEFERTAENDDLPRYPTLRNPAREDDPQWPDEWATTVLATHLRLRSWER</sequence>
<evidence type="ECO:0000313" key="4">
    <source>
        <dbReference type="Proteomes" id="UP000282084"/>
    </source>
</evidence>
<keyword evidence="4" id="KW-1185">Reference proteome</keyword>
<dbReference type="RefSeq" id="WP_147454969.1">
    <property type="nucleotide sequence ID" value="NZ_RBXO01000001.1"/>
</dbReference>
<reference evidence="3 4" key="1">
    <citation type="submission" date="2018-10" db="EMBL/GenBank/DDBJ databases">
        <title>Sequencing the genomes of 1000 actinobacteria strains.</title>
        <authorList>
            <person name="Klenk H.-P."/>
        </authorList>
    </citation>
    <scope>NUCLEOTIDE SEQUENCE [LARGE SCALE GENOMIC DNA]</scope>
    <source>
        <strain evidence="3 4">DSM 43800</strain>
    </source>
</reference>
<dbReference type="OrthoDB" id="4961576at2"/>
<dbReference type="SUPFAM" id="SSF140869">
    <property type="entry name" value="GUN4-like"/>
    <property type="match status" value="1"/>
</dbReference>
<evidence type="ECO:0000259" key="2">
    <source>
        <dbReference type="Pfam" id="PF05419"/>
    </source>
</evidence>
<comment type="caution">
    <text evidence="3">The sequence shown here is derived from an EMBL/GenBank/DDBJ whole genome shotgun (WGS) entry which is preliminary data.</text>
</comment>
<proteinExistence type="predicted"/>
<protein>
    <submittedName>
        <fullName evidence="3">GUN4-like protein</fullName>
    </submittedName>
</protein>
<dbReference type="InterPro" id="IPR008629">
    <property type="entry name" value="GUN4-like"/>
</dbReference>
<dbReference type="AlphaFoldDB" id="A0A495VQR9"/>
<feature type="domain" description="GUN4-like" evidence="2">
    <location>
        <begin position="250"/>
        <end position="367"/>
    </location>
</feature>
<evidence type="ECO:0000313" key="3">
    <source>
        <dbReference type="EMBL" id="RKT51739.1"/>
    </source>
</evidence>
<dbReference type="Proteomes" id="UP000282084">
    <property type="component" value="Unassembled WGS sequence"/>
</dbReference>
<evidence type="ECO:0000256" key="1">
    <source>
        <dbReference type="SAM" id="MobiDB-lite"/>
    </source>
</evidence>